<keyword evidence="2" id="KW-0378">Hydrolase</keyword>
<dbReference type="PROSITE" id="PS51786">
    <property type="entry name" value="LON_PROTEOLYTIC"/>
    <property type="match status" value="1"/>
</dbReference>
<dbReference type="InterPro" id="IPR046844">
    <property type="entry name" value="Lon-like_helical"/>
</dbReference>
<dbReference type="InterPro" id="IPR046843">
    <property type="entry name" value="LonB_AAA-LID"/>
</dbReference>
<gene>
    <name evidence="4" type="ORF">NE686_10520</name>
</gene>
<dbReference type="SUPFAM" id="SSF54211">
    <property type="entry name" value="Ribosomal protein S5 domain 2-like"/>
    <property type="match status" value="1"/>
</dbReference>
<comment type="catalytic activity">
    <reaction evidence="2">
        <text>Hydrolysis of proteins in presence of ATP.</text>
        <dbReference type="EC" id="3.4.21.53"/>
    </reaction>
</comment>
<dbReference type="InterPro" id="IPR027417">
    <property type="entry name" value="P-loop_NTPase"/>
</dbReference>
<dbReference type="Gene3D" id="3.40.50.300">
    <property type="entry name" value="P-loop containing nucleotide triphosphate hydrolases"/>
    <property type="match status" value="2"/>
</dbReference>
<feature type="active site" evidence="2">
    <location>
        <position position="654"/>
    </location>
</feature>
<dbReference type="RefSeq" id="WP_256311480.1">
    <property type="nucleotide sequence ID" value="NZ_JANGAC010000007.1"/>
</dbReference>
<protein>
    <recommendedName>
        <fullName evidence="2">endopeptidase La</fullName>
        <ecNumber evidence="2">3.4.21.53</ecNumber>
    </recommendedName>
</protein>
<dbReference type="Pfam" id="PF13654">
    <property type="entry name" value="AAA_32"/>
    <property type="match status" value="1"/>
</dbReference>
<dbReference type="PANTHER" id="PTHR10046">
    <property type="entry name" value="ATP DEPENDENT LON PROTEASE FAMILY MEMBER"/>
    <property type="match status" value="1"/>
</dbReference>
<evidence type="ECO:0000313" key="5">
    <source>
        <dbReference type="Proteomes" id="UP001524478"/>
    </source>
</evidence>
<keyword evidence="1 2" id="KW-0645">Protease</keyword>
<comment type="caution">
    <text evidence="4">The sequence shown here is derived from an EMBL/GenBank/DDBJ whole genome shotgun (WGS) entry which is preliminary data.</text>
</comment>
<name>A0ABT1SC20_9FIRM</name>
<evidence type="ECO:0000256" key="1">
    <source>
        <dbReference type="ARBA" id="ARBA00022670"/>
    </source>
</evidence>
<dbReference type="InterPro" id="IPR020568">
    <property type="entry name" value="Ribosomal_Su5_D2-typ_SF"/>
</dbReference>
<evidence type="ECO:0000256" key="2">
    <source>
        <dbReference type="PROSITE-ProRule" id="PRU01122"/>
    </source>
</evidence>
<dbReference type="EC" id="3.4.21.53" evidence="2"/>
<dbReference type="InterPro" id="IPR027065">
    <property type="entry name" value="Lon_Prtase"/>
</dbReference>
<evidence type="ECO:0000313" key="4">
    <source>
        <dbReference type="EMBL" id="MCQ4923522.1"/>
    </source>
</evidence>
<keyword evidence="5" id="KW-1185">Reference proteome</keyword>
<dbReference type="Proteomes" id="UP001524478">
    <property type="component" value="Unassembled WGS sequence"/>
</dbReference>
<keyword evidence="2" id="KW-0720">Serine protease</keyword>
<dbReference type="Pfam" id="PF05362">
    <property type="entry name" value="Lon_C"/>
    <property type="match status" value="1"/>
</dbReference>
<evidence type="ECO:0000259" key="3">
    <source>
        <dbReference type="PROSITE" id="PS51786"/>
    </source>
</evidence>
<dbReference type="Pfam" id="PF20437">
    <property type="entry name" value="LonC_helical"/>
    <property type="match status" value="1"/>
</dbReference>
<dbReference type="Gene3D" id="1.10.8.60">
    <property type="match status" value="1"/>
</dbReference>
<comment type="similarity">
    <text evidence="2">Belongs to the peptidase S16 family.</text>
</comment>
<organism evidence="4 5">
    <name type="scientific">Tissierella carlieri</name>
    <dbReference type="NCBI Taxonomy" id="689904"/>
    <lineage>
        <taxon>Bacteria</taxon>
        <taxon>Bacillati</taxon>
        <taxon>Bacillota</taxon>
        <taxon>Tissierellia</taxon>
        <taxon>Tissierellales</taxon>
        <taxon>Tissierellaceae</taxon>
        <taxon>Tissierella</taxon>
    </lineage>
</organism>
<dbReference type="Gene3D" id="3.30.230.10">
    <property type="match status" value="1"/>
</dbReference>
<sequence>MLKKYKVPVEKLRNQCDPNIFPHETTEDWIVDRELIGQDRAMEALKYGLSMKRKGYNIYVSGFIGTGRNSYSYLVAEEFAKKKPTPCDWCYVYNFKKPNCPKAINLSSGKGIGFKQEVESAIKNIETEIPRALSSKDYEDSKNAIFNENKKVAESILMELNNFAKEYSFVFKQTDRGILSIPLIDNRPMTDEELEKLSDDEMDRLGDISIELTQKSYDYIKRIKAVETKLKNEIKRIKEEQIVLVATTFIGPIQVKYRENEGITSFLLDMKEDIVKNYEMFLDNEEENYVEKIFLQGNKKEDFLKRYSINLFIDNSYTQGAPVIREMNPNYYNLFGKIEYANEMGVAKTDHTRIKPGSMHEANGGYILIQAKDILQNRVSWEGLKRTITTEELKVENVYSSNLTSETLNPEPIPLDIKIIIIGDYITYHILYAYDEEFKKIFRIRADFDTEMERNKENILKIGSFVAYQCKEENLLPFHKEALGAIIDLSSRIADEKNKLTASFNELVEIIYEADGWASSEGKKVVTKEDVEKAILKKQYRNNSYEEKLLELINNETILIDTQGEKVGEINGLSVIDLGQYSFGRPTKITANTYFGKDGIINIEKETEQSGNIHDKGVLIMSGYLGEKYAQNIQLSMTASITFEQSYDGIDGDSASSTELYAILSSLGDIPVKQGIAVTGSVNQKGMIQPIGGVNEKIEGFYKICKIKGFKGGEGVIIPSKNIENLMLNAEVIMAVKDGMFTIYAIDTIDEGMEILTGIKAGELNESGEYEENTINAYVQEKLIYYAMLDRELEE</sequence>
<feature type="active site" evidence="2">
    <location>
        <position position="697"/>
    </location>
</feature>
<feature type="domain" description="Lon proteolytic" evidence="3">
    <location>
        <begin position="564"/>
        <end position="759"/>
    </location>
</feature>
<reference evidence="4 5" key="1">
    <citation type="submission" date="2022-06" db="EMBL/GenBank/DDBJ databases">
        <title>Isolation of gut microbiota from human fecal samples.</title>
        <authorList>
            <person name="Pamer E.G."/>
            <person name="Barat B."/>
            <person name="Waligurski E."/>
            <person name="Medina S."/>
            <person name="Paddock L."/>
            <person name="Mostad J."/>
        </authorList>
    </citation>
    <scope>NUCLEOTIDE SEQUENCE [LARGE SCALE GENOMIC DNA]</scope>
    <source>
        <strain evidence="4 5">DFI.7.95</strain>
    </source>
</reference>
<dbReference type="Pfam" id="PF20436">
    <property type="entry name" value="LonB_AAA-LID"/>
    <property type="match status" value="1"/>
</dbReference>
<accession>A0ABT1SC20</accession>
<dbReference type="InterPro" id="IPR008269">
    <property type="entry name" value="Lon_proteolytic"/>
</dbReference>
<dbReference type="EMBL" id="JANGAC010000007">
    <property type="protein sequence ID" value="MCQ4923522.1"/>
    <property type="molecule type" value="Genomic_DNA"/>
</dbReference>
<dbReference type="InterPro" id="IPR041699">
    <property type="entry name" value="AAA_32"/>
</dbReference>
<dbReference type="InterPro" id="IPR014721">
    <property type="entry name" value="Ribsml_uS5_D2-typ_fold_subgr"/>
</dbReference>
<proteinExistence type="inferred from homology"/>
<dbReference type="PRINTS" id="PR00830">
    <property type="entry name" value="ENDOLAPTASE"/>
</dbReference>
<dbReference type="SUPFAM" id="SSF52540">
    <property type="entry name" value="P-loop containing nucleoside triphosphate hydrolases"/>
    <property type="match status" value="1"/>
</dbReference>